<proteinExistence type="inferred from homology"/>
<keyword evidence="10 12" id="KW-1015">Disulfide bond</keyword>
<dbReference type="PROSITE" id="PS01186">
    <property type="entry name" value="EGF_2"/>
    <property type="match status" value="4"/>
</dbReference>
<keyword evidence="11" id="KW-0325">Glycoprotein</keyword>
<dbReference type="PROSITE" id="PS50026">
    <property type="entry name" value="EGF_3"/>
    <property type="match status" value="3"/>
</dbReference>
<dbReference type="InterPro" id="IPR052235">
    <property type="entry name" value="Nephronectin_domain"/>
</dbReference>
<dbReference type="InterPro" id="IPR000020">
    <property type="entry name" value="Anaphylatoxin/fibulin"/>
</dbReference>
<keyword evidence="9" id="KW-0106">Calcium</keyword>
<dbReference type="CTD" id="9827329"/>
<dbReference type="PROSITE" id="PS01177">
    <property type="entry name" value="ANAPHYLATOXIN_1"/>
    <property type="match status" value="1"/>
</dbReference>
<evidence type="ECO:0000256" key="3">
    <source>
        <dbReference type="ARBA" id="ARBA00021554"/>
    </source>
</evidence>
<evidence type="ECO:0000256" key="4">
    <source>
        <dbReference type="ARBA" id="ARBA00022525"/>
    </source>
</evidence>
<keyword evidence="6 12" id="KW-0245">EGF-like domain</keyword>
<feature type="signal peptide" evidence="13">
    <location>
        <begin position="1"/>
        <end position="17"/>
    </location>
</feature>
<dbReference type="GO" id="GO:0005576">
    <property type="term" value="C:extracellular region"/>
    <property type="evidence" value="ECO:0007669"/>
    <property type="project" value="InterPro"/>
</dbReference>
<evidence type="ECO:0000256" key="11">
    <source>
        <dbReference type="ARBA" id="ARBA00023180"/>
    </source>
</evidence>
<dbReference type="GO" id="GO:0016504">
    <property type="term" value="F:peptidase activator activity"/>
    <property type="evidence" value="ECO:0007669"/>
    <property type="project" value="InterPro"/>
</dbReference>
<feature type="domain" description="EGF-like" evidence="14">
    <location>
        <begin position="495"/>
        <end position="534"/>
    </location>
</feature>
<feature type="chain" id="PRO_5025563430" description="Fibulin-1" evidence="13">
    <location>
        <begin position="18"/>
        <end position="956"/>
    </location>
</feature>
<dbReference type="GO" id="GO:0030198">
    <property type="term" value="P:extracellular matrix organization"/>
    <property type="evidence" value="ECO:0007669"/>
    <property type="project" value="InterPro"/>
</dbReference>
<dbReference type="InterPro" id="IPR000742">
    <property type="entry name" value="EGF"/>
</dbReference>
<gene>
    <name evidence="15" type="ORF">GCK72_013463</name>
</gene>
<accession>A0A6A5GNM7</accession>
<evidence type="ECO:0000256" key="13">
    <source>
        <dbReference type="SAM" id="SignalP"/>
    </source>
</evidence>
<evidence type="ECO:0000256" key="12">
    <source>
        <dbReference type="PROSITE-ProRule" id="PRU00076"/>
    </source>
</evidence>
<dbReference type="PANTHER" id="PTHR24050">
    <property type="entry name" value="PA14 DOMAIN-CONTAINING PROTEIN"/>
    <property type="match status" value="1"/>
</dbReference>
<reference evidence="15 16" key="1">
    <citation type="submission" date="2019-12" db="EMBL/GenBank/DDBJ databases">
        <title>Chromosome-level assembly of the Caenorhabditis remanei genome.</title>
        <authorList>
            <person name="Teterina A.A."/>
            <person name="Willis J.H."/>
            <person name="Phillips P.C."/>
        </authorList>
    </citation>
    <scope>NUCLEOTIDE SEQUENCE [LARGE SCALE GENOMIC DNA]</scope>
    <source>
        <strain evidence="15 16">PX506</strain>
        <tissue evidence="15">Whole organism</tissue>
    </source>
</reference>
<evidence type="ECO:0000256" key="1">
    <source>
        <dbReference type="ARBA" id="ARBA00004498"/>
    </source>
</evidence>
<comment type="subcellular location">
    <subcellularLocation>
        <location evidence="1">Secreted</location>
        <location evidence="1">Extracellular space</location>
        <location evidence="1">Extracellular matrix</location>
    </subcellularLocation>
</comment>
<dbReference type="InterPro" id="IPR009030">
    <property type="entry name" value="Growth_fac_rcpt_cys_sf"/>
</dbReference>
<keyword evidence="8" id="KW-0677">Repeat</keyword>
<dbReference type="SMART" id="SM00181">
    <property type="entry name" value="EGF"/>
    <property type="match status" value="8"/>
</dbReference>
<dbReference type="InterPro" id="IPR017048">
    <property type="entry name" value="Fibulin-1"/>
</dbReference>
<name>A0A6A5GNM7_CAERE</name>
<dbReference type="Proteomes" id="UP000483820">
    <property type="component" value="Chromosome IV"/>
</dbReference>
<keyword evidence="7 13" id="KW-0732">Signal</keyword>
<dbReference type="PIRSF" id="PIRSF036313">
    <property type="entry name" value="Fibulin-1"/>
    <property type="match status" value="1"/>
</dbReference>
<dbReference type="Pfam" id="PF22914">
    <property type="entry name" value="Fibulin_C"/>
    <property type="match status" value="1"/>
</dbReference>
<dbReference type="PROSITE" id="PS00010">
    <property type="entry name" value="ASX_HYDROXYL"/>
    <property type="match status" value="3"/>
</dbReference>
<dbReference type="Gene3D" id="2.10.25.10">
    <property type="entry name" value="Laminin"/>
    <property type="match status" value="10"/>
</dbReference>
<evidence type="ECO:0000256" key="10">
    <source>
        <dbReference type="ARBA" id="ARBA00023157"/>
    </source>
</evidence>
<dbReference type="FunFam" id="2.10.25.10:FF:001118">
    <property type="entry name" value="Fibulin-1"/>
    <property type="match status" value="1"/>
</dbReference>
<keyword evidence="4" id="KW-0964">Secreted</keyword>
<dbReference type="FunFam" id="2.10.25.10:FF:000859">
    <property type="entry name" value="Fibulin-1"/>
    <property type="match status" value="2"/>
</dbReference>
<dbReference type="AlphaFoldDB" id="A0A6A5GNM7"/>
<sequence length="956" mass="104102">MRLLFLFLAVVVTDTIANELTRCCAGGTRHFKNSNTCSSIKSEGTSMTCQRAASICCLRSLLDNACDSGTDIAKEEESCPSNINILGGGLKKECCDCCLLAKDLLSRNEACIAPAGFSAGCLRSFNKCCNGDFEITHASEIITGRPLNDPHVLHLGDRCSTAKCEHLCHDRGGEKVECSCRAGYDLAPDGMACIDRNECTTRPSPCSSTEDCVNTIGAYICQRRITRLVPHRHRANRVGNAPRRMRDDPYSRAGEYREASQANTEFGCPMGWLYQHGHCVVPKALVFIQSFVSLSLQNAPSTTPAFTLTNTVSLPLTTIVEMEHASVIEDTIGVILIHNIDECATLMDDCLESQRCLNTPGSFKCIRTLSCGTGYAMDSSTEQCRDVDECNLGSHDCGALYQCRNTQGSYRCDPKKCGDGELQNPMTGECTSITCPNGYYPKNGMCNDIDECVTGHNCGAGEECVNTPGSFRCQQKGNLCAHGYEVNDATGFCEDVNECQQGVCGSMECINLPGTYKCKCGSGYEFNDAKKRCEDIDECIKFAGHVCDLSAECINTIGSFECKCKPGFQLAADGRRCEDVNECTTGIATCEQKCVNIPGSYQCICDRGFALGPDGTKCEDIDECSIWAGSGNDLCMGGCINTKGSYLCQCPPGYKIQPDGRTCVDVDECAMGECSGSDKVCVNTLGSFKCHSIDCPTNYIHDSLNKNRCNRVPSACGLPEECSKVPLFLTYQFISLARAVPISSHRPAITLFKVSAPNHPDTEVAFELQLKTTIVDAPGVLPAIRANFLLQKGEKRNSAVVTLRDSLDGPQTVKLQLLLRMSKKGKSFNTHIADGYSCIKVCSTDDTECLGNHTREVLYQFRAVPSLKTITTPIEVSKIVTHMGVPFSVDYSLDYVGKRHFQIVQDKNIGIVQLVRPIRGPTVETIKVNIHTKSRTGVILAFNEAIIEISVSKYSF</sequence>
<keyword evidence="5" id="KW-0272">Extracellular matrix</keyword>
<feature type="domain" description="EGF-like" evidence="14">
    <location>
        <begin position="535"/>
        <end position="578"/>
    </location>
</feature>
<evidence type="ECO:0000313" key="15">
    <source>
        <dbReference type="EMBL" id="KAF1757008.1"/>
    </source>
</evidence>
<dbReference type="GeneID" id="9827329"/>
<dbReference type="Pfam" id="PF12662">
    <property type="entry name" value="cEGF"/>
    <property type="match status" value="2"/>
</dbReference>
<dbReference type="PROSITE" id="PS01187">
    <property type="entry name" value="EGF_CA"/>
    <property type="match status" value="3"/>
</dbReference>
<dbReference type="CDD" id="cd00054">
    <property type="entry name" value="EGF_CA"/>
    <property type="match status" value="4"/>
</dbReference>
<comment type="similarity">
    <text evidence="2">Belongs to the fibulin family.</text>
</comment>
<evidence type="ECO:0000256" key="6">
    <source>
        <dbReference type="ARBA" id="ARBA00022536"/>
    </source>
</evidence>
<dbReference type="InterPro" id="IPR049883">
    <property type="entry name" value="NOTCH1_EGF-like"/>
</dbReference>
<evidence type="ECO:0000256" key="8">
    <source>
        <dbReference type="ARBA" id="ARBA00022737"/>
    </source>
</evidence>
<dbReference type="InterPro" id="IPR018097">
    <property type="entry name" value="EGF_Ca-bd_CS"/>
</dbReference>
<feature type="domain" description="EGF-like" evidence="14">
    <location>
        <begin position="579"/>
        <end position="619"/>
    </location>
</feature>
<dbReference type="EMBL" id="WUAV01000004">
    <property type="protein sequence ID" value="KAF1757008.1"/>
    <property type="molecule type" value="Genomic_DNA"/>
</dbReference>
<dbReference type="PANTHER" id="PTHR24050:SF27">
    <property type="entry name" value="FIBRILLIN-1"/>
    <property type="match status" value="1"/>
</dbReference>
<evidence type="ECO:0000256" key="9">
    <source>
        <dbReference type="ARBA" id="ARBA00022837"/>
    </source>
</evidence>
<evidence type="ECO:0000259" key="14">
    <source>
        <dbReference type="PROSITE" id="PS50026"/>
    </source>
</evidence>
<dbReference type="SUPFAM" id="SSF57196">
    <property type="entry name" value="EGF/Laminin"/>
    <property type="match status" value="3"/>
</dbReference>
<dbReference type="KEGG" id="crq:GCK72_013463"/>
<comment type="caution">
    <text evidence="12">Lacks conserved residue(s) required for the propagation of feature annotation.</text>
</comment>
<dbReference type="Pfam" id="PF07645">
    <property type="entry name" value="EGF_CA"/>
    <property type="match status" value="6"/>
</dbReference>
<dbReference type="InterPro" id="IPR055088">
    <property type="entry name" value="Fibulin_C"/>
</dbReference>
<dbReference type="RefSeq" id="XP_053584632.1">
    <property type="nucleotide sequence ID" value="XM_053729860.1"/>
</dbReference>
<dbReference type="InterPro" id="IPR026823">
    <property type="entry name" value="cEGF"/>
</dbReference>
<evidence type="ECO:0000313" key="16">
    <source>
        <dbReference type="Proteomes" id="UP000483820"/>
    </source>
</evidence>
<dbReference type="FunFam" id="2.10.25.10:FF:000078">
    <property type="entry name" value="Fibulin-1"/>
    <property type="match status" value="1"/>
</dbReference>
<dbReference type="InterPro" id="IPR000152">
    <property type="entry name" value="EGF-type_Asp/Asn_hydroxyl_site"/>
</dbReference>
<evidence type="ECO:0000256" key="7">
    <source>
        <dbReference type="ARBA" id="ARBA00022729"/>
    </source>
</evidence>
<dbReference type="GO" id="GO:0005509">
    <property type="term" value="F:calcium ion binding"/>
    <property type="evidence" value="ECO:0007669"/>
    <property type="project" value="InterPro"/>
</dbReference>
<feature type="disulfide bond" evidence="12">
    <location>
        <begin position="499"/>
        <end position="509"/>
    </location>
</feature>
<evidence type="ECO:0000256" key="2">
    <source>
        <dbReference type="ARBA" id="ARBA00006127"/>
    </source>
</evidence>
<comment type="caution">
    <text evidence="15">The sequence shown here is derived from an EMBL/GenBank/DDBJ whole genome shotgun (WGS) entry which is preliminary data.</text>
</comment>
<dbReference type="InterPro" id="IPR001881">
    <property type="entry name" value="EGF-like_Ca-bd_dom"/>
</dbReference>
<dbReference type="SUPFAM" id="SSF57184">
    <property type="entry name" value="Growth factor receptor domain"/>
    <property type="match status" value="2"/>
</dbReference>
<organism evidence="15 16">
    <name type="scientific">Caenorhabditis remanei</name>
    <name type="common">Caenorhabditis vulgaris</name>
    <dbReference type="NCBI Taxonomy" id="31234"/>
    <lineage>
        <taxon>Eukaryota</taxon>
        <taxon>Metazoa</taxon>
        <taxon>Ecdysozoa</taxon>
        <taxon>Nematoda</taxon>
        <taxon>Chromadorea</taxon>
        <taxon>Rhabditida</taxon>
        <taxon>Rhabditina</taxon>
        <taxon>Rhabditomorpha</taxon>
        <taxon>Rhabditoidea</taxon>
        <taxon>Rhabditidae</taxon>
        <taxon>Peloderinae</taxon>
        <taxon>Caenorhabditis</taxon>
    </lineage>
</organism>
<protein>
    <recommendedName>
        <fullName evidence="3">Fibulin-1</fullName>
    </recommendedName>
</protein>
<dbReference type="SMART" id="SM00179">
    <property type="entry name" value="EGF_CA"/>
    <property type="match status" value="9"/>
</dbReference>
<evidence type="ECO:0000256" key="5">
    <source>
        <dbReference type="ARBA" id="ARBA00022530"/>
    </source>
</evidence>
<dbReference type="FunFam" id="2.10.25.10:FF:000038">
    <property type="entry name" value="Fibrillin 2"/>
    <property type="match status" value="1"/>
</dbReference>